<evidence type="ECO:0000259" key="1">
    <source>
        <dbReference type="Pfam" id="PF01728"/>
    </source>
</evidence>
<keyword evidence="2" id="KW-0489">Methyltransferase</keyword>
<dbReference type="InterPro" id="IPR029063">
    <property type="entry name" value="SAM-dependent_MTases_sf"/>
</dbReference>
<accession>A0ABW5PC43</accession>
<dbReference type="EMBL" id="JBHUME010000005">
    <property type="protein sequence ID" value="MFD2612163.1"/>
    <property type="molecule type" value="Genomic_DNA"/>
</dbReference>
<keyword evidence="3" id="KW-1185">Reference proteome</keyword>
<gene>
    <name evidence="2" type="ORF">ACFSUF_06935</name>
</gene>
<dbReference type="Pfam" id="PF01728">
    <property type="entry name" value="FtsJ"/>
    <property type="match status" value="1"/>
</dbReference>
<evidence type="ECO:0000313" key="3">
    <source>
        <dbReference type="Proteomes" id="UP001597541"/>
    </source>
</evidence>
<organism evidence="2 3">
    <name type="scientific">Paenibacillus gansuensis</name>
    <dbReference type="NCBI Taxonomy" id="306542"/>
    <lineage>
        <taxon>Bacteria</taxon>
        <taxon>Bacillati</taxon>
        <taxon>Bacillota</taxon>
        <taxon>Bacilli</taxon>
        <taxon>Bacillales</taxon>
        <taxon>Paenibacillaceae</taxon>
        <taxon>Paenibacillus</taxon>
    </lineage>
</organism>
<dbReference type="GO" id="GO:0032259">
    <property type="term" value="P:methylation"/>
    <property type="evidence" value="ECO:0007669"/>
    <property type="project" value="UniProtKB-KW"/>
</dbReference>
<dbReference type="PANTHER" id="PTHR37524">
    <property type="entry name" value="RIBOSOMAL RNA LARGE SUBUNIT METHYLTRANSFERASE M"/>
    <property type="match status" value="1"/>
</dbReference>
<proteinExistence type="predicted"/>
<dbReference type="Proteomes" id="UP001597541">
    <property type="component" value="Unassembled WGS sequence"/>
</dbReference>
<dbReference type="PANTHER" id="PTHR37524:SF2">
    <property type="entry name" value="RIBOSOMAL RNA METHYLTRANSFERASE FTSJ DOMAIN-CONTAINING PROTEIN"/>
    <property type="match status" value="1"/>
</dbReference>
<comment type="caution">
    <text evidence="2">The sequence shown here is derived from an EMBL/GenBank/DDBJ whole genome shotgun (WGS) entry which is preliminary data.</text>
</comment>
<dbReference type="CDD" id="cd02440">
    <property type="entry name" value="AdoMet_MTases"/>
    <property type="match status" value="1"/>
</dbReference>
<dbReference type="Gene3D" id="3.40.50.150">
    <property type="entry name" value="Vaccinia Virus protein VP39"/>
    <property type="match status" value="1"/>
</dbReference>
<dbReference type="RefSeq" id="WP_377601437.1">
    <property type="nucleotide sequence ID" value="NZ_JBHUME010000005.1"/>
</dbReference>
<sequence length="356" mass="40035">MTEQEAVKQCRLIGTSNTGFAQQAQEEIRRLFGSAVFTYIVPSEVFLAELPVDREEALRLLQANEPMFLRHIQPVLEEIRWTENPESVTVEQAEEIYAKLSEWLIREKAALAGKKIAVQIRRSSLAPQAIGKQAIKEVADAVLAEQLGSELVVRGSEQIVSVYIGKDRIYAGYSKPEENLSDWSGGAVRFQKEEGQISRAKFKLLEAEQQFGFSFNQFHQALDIGAAPGGWTSLLLERGLKVTAVDPAALAPQLMKHPKLTYLKKNAGDVKFEPGSFDLLVCDMSWSPRMMAKLVDDLLYAVRPGGNLIITVKLLHKKAFQTVREVLEVWEGSLQLLQAKQLFHNREELTLYLLRV</sequence>
<feature type="domain" description="Ribosomal RNA methyltransferase FtsJ" evidence="1">
    <location>
        <begin position="198"/>
        <end position="312"/>
    </location>
</feature>
<dbReference type="SUPFAM" id="SSF53335">
    <property type="entry name" value="S-adenosyl-L-methionine-dependent methyltransferases"/>
    <property type="match status" value="1"/>
</dbReference>
<dbReference type="InterPro" id="IPR002877">
    <property type="entry name" value="RNA_MeTrfase_FtsJ_dom"/>
</dbReference>
<protein>
    <submittedName>
        <fullName evidence="2">SAM-dependent methyltransferase</fullName>
    </submittedName>
</protein>
<evidence type="ECO:0000313" key="2">
    <source>
        <dbReference type="EMBL" id="MFD2612163.1"/>
    </source>
</evidence>
<keyword evidence="2" id="KW-0808">Transferase</keyword>
<dbReference type="GO" id="GO:0008168">
    <property type="term" value="F:methyltransferase activity"/>
    <property type="evidence" value="ECO:0007669"/>
    <property type="project" value="UniProtKB-KW"/>
</dbReference>
<reference evidence="3" key="1">
    <citation type="journal article" date="2019" name="Int. J. Syst. Evol. Microbiol.">
        <title>The Global Catalogue of Microorganisms (GCM) 10K type strain sequencing project: providing services to taxonomists for standard genome sequencing and annotation.</title>
        <authorList>
            <consortium name="The Broad Institute Genomics Platform"/>
            <consortium name="The Broad Institute Genome Sequencing Center for Infectious Disease"/>
            <person name="Wu L."/>
            <person name="Ma J."/>
        </authorList>
    </citation>
    <scope>NUCLEOTIDE SEQUENCE [LARGE SCALE GENOMIC DNA]</scope>
    <source>
        <strain evidence="3">KCTC 3950</strain>
    </source>
</reference>
<name>A0ABW5PC43_9BACL</name>